<gene>
    <name evidence="2" type="ORF">PHLCEN_2v2483</name>
</gene>
<proteinExistence type="predicted"/>
<dbReference type="Proteomes" id="UP000186601">
    <property type="component" value="Unassembled WGS sequence"/>
</dbReference>
<evidence type="ECO:0000256" key="1">
    <source>
        <dbReference type="SAM" id="MobiDB-lite"/>
    </source>
</evidence>
<feature type="compositionally biased region" description="Polar residues" evidence="1">
    <location>
        <begin position="233"/>
        <end position="253"/>
    </location>
</feature>
<comment type="caution">
    <text evidence="2">The sequence shown here is derived from an EMBL/GenBank/DDBJ whole genome shotgun (WGS) entry which is preliminary data.</text>
</comment>
<dbReference type="AlphaFoldDB" id="A0A2R6RLQ8"/>
<feature type="compositionally biased region" description="Basic and acidic residues" evidence="1">
    <location>
        <begin position="205"/>
        <end position="215"/>
    </location>
</feature>
<dbReference type="EMBL" id="MLYV02000230">
    <property type="protein sequence ID" value="PSS30958.1"/>
    <property type="molecule type" value="Genomic_DNA"/>
</dbReference>
<accession>A0A2R6RLQ8</accession>
<evidence type="ECO:0000313" key="3">
    <source>
        <dbReference type="Proteomes" id="UP000186601"/>
    </source>
</evidence>
<sequence length="253" mass="28022">MSSAGSTVGSDELESLAHIMRPHLQVMAMHTPHPFPLLPKDIPDYLSEVPILFCTYLKPGFLHIVAFKFNIGKLESTTTSSELGSSSAYLLDSLPLGLACETQEDLMDRMRILVALFTLQRHVVRLCSGWNKRSWPQDLLDEEHQWIIDETGIVTPNPSFGVPSDHGEEASWWYESAGSMDAEDTDPSSDELEVSKVKVTEWLEKLVRNSGDPRKPRSTSEINTQAAGCLHSHSPSTPTADHTNRQVHSGTGT</sequence>
<reference evidence="2 3" key="1">
    <citation type="submission" date="2018-02" db="EMBL/GenBank/DDBJ databases">
        <title>Genome sequence of the basidiomycete white-rot fungus Phlebia centrifuga.</title>
        <authorList>
            <person name="Granchi Z."/>
            <person name="Peng M."/>
            <person name="de Vries R.P."/>
            <person name="Hilden K."/>
            <person name="Makela M.R."/>
            <person name="Grigoriev I."/>
            <person name="Riley R."/>
        </authorList>
    </citation>
    <scope>NUCLEOTIDE SEQUENCE [LARGE SCALE GENOMIC DNA]</scope>
    <source>
        <strain evidence="2 3">FBCC195</strain>
    </source>
</reference>
<evidence type="ECO:0000313" key="2">
    <source>
        <dbReference type="EMBL" id="PSS30958.1"/>
    </source>
</evidence>
<protein>
    <submittedName>
        <fullName evidence="2">Uncharacterized protein</fullName>
    </submittedName>
</protein>
<keyword evidence="3" id="KW-1185">Reference proteome</keyword>
<organism evidence="2 3">
    <name type="scientific">Hermanssonia centrifuga</name>
    <dbReference type="NCBI Taxonomy" id="98765"/>
    <lineage>
        <taxon>Eukaryota</taxon>
        <taxon>Fungi</taxon>
        <taxon>Dikarya</taxon>
        <taxon>Basidiomycota</taxon>
        <taxon>Agaricomycotina</taxon>
        <taxon>Agaricomycetes</taxon>
        <taxon>Polyporales</taxon>
        <taxon>Meruliaceae</taxon>
        <taxon>Hermanssonia</taxon>
    </lineage>
</organism>
<feature type="region of interest" description="Disordered" evidence="1">
    <location>
        <begin position="205"/>
        <end position="253"/>
    </location>
</feature>
<name>A0A2R6RLQ8_9APHY</name>